<dbReference type="EMBL" id="OZ019905">
    <property type="protein sequence ID" value="CAK9201854.1"/>
    <property type="molecule type" value="Genomic_DNA"/>
</dbReference>
<name>A0ABP0TPK6_9BRYO</name>
<evidence type="ECO:0000313" key="1">
    <source>
        <dbReference type="EMBL" id="CAK9201854.1"/>
    </source>
</evidence>
<organism evidence="1 2">
    <name type="scientific">Sphagnum troendelagicum</name>
    <dbReference type="NCBI Taxonomy" id="128251"/>
    <lineage>
        <taxon>Eukaryota</taxon>
        <taxon>Viridiplantae</taxon>
        <taxon>Streptophyta</taxon>
        <taxon>Embryophyta</taxon>
        <taxon>Bryophyta</taxon>
        <taxon>Sphagnophytina</taxon>
        <taxon>Sphagnopsida</taxon>
        <taxon>Sphagnales</taxon>
        <taxon>Sphagnaceae</taxon>
        <taxon>Sphagnum</taxon>
    </lineage>
</organism>
<dbReference type="Gene3D" id="1.10.10.1070">
    <property type="entry name" value="Zinc finger, BED domain-containing"/>
    <property type="match status" value="1"/>
</dbReference>
<reference evidence="1" key="1">
    <citation type="submission" date="2024-02" db="EMBL/GenBank/DDBJ databases">
        <authorList>
            <consortium name="ELIXIR-Norway"/>
            <consortium name="Elixir Norway"/>
        </authorList>
    </citation>
    <scope>NUCLEOTIDE SEQUENCE</scope>
</reference>
<protein>
    <submittedName>
        <fullName evidence="1">Uncharacterized protein</fullName>
    </submittedName>
</protein>
<sequence>MECIELLDDAKKKIFADLSMELDGKARTKKMYVVTYMKPTCFTIYVYNSRDGTLSMSAHTCSRVAVAASFGNLHAWATKKGVSTDHAKASMTNSLVNMCAYDIRPFAVVGGLGFHDVIQTALDIGFANKTPLLADDLLQSRQTIMRRTMDRSRKGIVKLQGITHNHFQDNGHASFSTDIWTDDAR</sequence>
<dbReference type="SUPFAM" id="SSF140996">
    <property type="entry name" value="Hermes dimerisation domain"/>
    <property type="match status" value="1"/>
</dbReference>
<gene>
    <name evidence="1" type="ORF">CSSPTR1EN2_LOCUS6115</name>
</gene>
<proteinExistence type="predicted"/>
<keyword evidence="2" id="KW-1185">Reference proteome</keyword>
<accession>A0ABP0TPK6</accession>
<evidence type="ECO:0000313" key="2">
    <source>
        <dbReference type="Proteomes" id="UP001497512"/>
    </source>
</evidence>
<dbReference type="Proteomes" id="UP001497512">
    <property type="component" value="Chromosome 13"/>
</dbReference>